<dbReference type="GO" id="GO:0016757">
    <property type="term" value="F:glycosyltransferase activity"/>
    <property type="evidence" value="ECO:0007669"/>
    <property type="project" value="UniProtKB-KW"/>
</dbReference>
<keyword evidence="1" id="KW-0328">Glycosyltransferase</keyword>
<reference evidence="1" key="1">
    <citation type="submission" date="2023-11" db="EMBL/GenBank/DDBJ databases">
        <title>Genome sequence of Cyanobacterium aponinum BCRC AL20115.</title>
        <authorList>
            <person name="Chang H.-Y."/>
            <person name="Lin K.-M."/>
            <person name="Hsueh H.-T."/>
            <person name="Chu H.-A."/>
            <person name="Kuo C.-H."/>
        </authorList>
    </citation>
    <scope>NUCLEOTIDE SEQUENCE</scope>
    <source>
        <strain evidence="1">AL20115</strain>
    </source>
</reference>
<dbReference type="RefSeq" id="WP_320001439.1">
    <property type="nucleotide sequence ID" value="NZ_CP138348.1"/>
</dbReference>
<name>A0AAF0ZDL6_9CHRO</name>
<proteinExistence type="predicted"/>
<gene>
    <name evidence="1" type="ORF">SAY89_16435</name>
</gene>
<sequence>MKDINIAFHQPGARRNYALPLALYQQGLLEHLFTDFYAYSWMIKWAKVIEKLSNGKIFVTEKLSKRRQNDLPDDKVSSLDWLFFLSSPSKKNFSYRESYLLNQKISFSIAQLIKNHRKDISHIYCYTWNSKNCKTFSENTPVITDQIQSVIKFFVPMIETELQKNSDWLKDKTMINDVKDWWMKMEQEDKESTDFFFAPSNSVKESLINDLCIDEEKVFLNPYPAPFWLYGYNTCFKENSTRIMRSSTSDNKLRILFVGSLDLRKGISYLLQALRKLNPHKFAARIVGSIGINESKVKEYSDIATFMGKLDKPELAKQYEWADVFVFPSLSEGSAGVIYEAMAFGLPVITTKSSGSWVTHGMEGQIIKEQSIEQIIEALLMYMENLNLIDLHGQNAWEKIKSFNIEETGIRLKNLFSLIS</sequence>
<dbReference type="EMBL" id="CP138348">
    <property type="protein sequence ID" value="WPF88363.1"/>
    <property type="molecule type" value="Genomic_DNA"/>
</dbReference>
<evidence type="ECO:0000313" key="1">
    <source>
        <dbReference type="EMBL" id="WPF88363.1"/>
    </source>
</evidence>
<dbReference type="CDD" id="cd03801">
    <property type="entry name" value="GT4_PimA-like"/>
    <property type="match status" value="1"/>
</dbReference>
<dbReference type="EC" id="2.4.-.-" evidence="1"/>
<dbReference type="Gene3D" id="3.40.50.2000">
    <property type="entry name" value="Glycogen Phosphorylase B"/>
    <property type="match status" value="2"/>
</dbReference>
<dbReference type="Pfam" id="PF13692">
    <property type="entry name" value="Glyco_trans_1_4"/>
    <property type="match status" value="1"/>
</dbReference>
<organism evidence="1">
    <name type="scientific">Cyanobacterium aponinum AL20115</name>
    <dbReference type="NCBI Taxonomy" id="3090662"/>
    <lineage>
        <taxon>Bacteria</taxon>
        <taxon>Bacillati</taxon>
        <taxon>Cyanobacteriota</taxon>
        <taxon>Cyanophyceae</taxon>
        <taxon>Oscillatoriophycideae</taxon>
        <taxon>Chroococcales</taxon>
        <taxon>Geminocystaceae</taxon>
        <taxon>Cyanobacterium</taxon>
    </lineage>
</organism>
<protein>
    <submittedName>
        <fullName evidence="1">Glycosyltransferase family 4 protein</fullName>
        <ecNumber evidence="1">2.4.-.-</ecNumber>
    </submittedName>
</protein>
<dbReference type="PANTHER" id="PTHR45947:SF14">
    <property type="entry name" value="SLL1723 PROTEIN"/>
    <property type="match status" value="1"/>
</dbReference>
<keyword evidence="1" id="KW-0808">Transferase</keyword>
<dbReference type="InterPro" id="IPR050194">
    <property type="entry name" value="Glycosyltransferase_grp1"/>
</dbReference>
<accession>A0AAF0ZDL6</accession>
<dbReference type="PANTHER" id="PTHR45947">
    <property type="entry name" value="SULFOQUINOVOSYL TRANSFERASE SQD2"/>
    <property type="match status" value="1"/>
</dbReference>
<dbReference type="SUPFAM" id="SSF53756">
    <property type="entry name" value="UDP-Glycosyltransferase/glycogen phosphorylase"/>
    <property type="match status" value="1"/>
</dbReference>
<dbReference type="AlphaFoldDB" id="A0AAF0ZDL6"/>